<evidence type="ECO:0000313" key="4">
    <source>
        <dbReference type="Proteomes" id="UP001285354"/>
    </source>
</evidence>
<proteinExistence type="predicted"/>
<dbReference type="InterPro" id="IPR050320">
    <property type="entry name" value="N5-glutamine_MTase"/>
</dbReference>
<dbReference type="GO" id="GO:0003676">
    <property type="term" value="F:nucleic acid binding"/>
    <property type="evidence" value="ECO:0007669"/>
    <property type="project" value="InterPro"/>
</dbReference>
<dbReference type="SUPFAM" id="SSF53335">
    <property type="entry name" value="S-adenosyl-L-methionine-dependent methyltransferases"/>
    <property type="match status" value="1"/>
</dbReference>
<feature type="region of interest" description="Disordered" evidence="1">
    <location>
        <begin position="446"/>
        <end position="489"/>
    </location>
</feature>
<dbReference type="InterPro" id="IPR011639">
    <property type="entry name" value="MethylTrfase_TaqI-like_dom"/>
</dbReference>
<feature type="domain" description="Type II methyltransferase M.TaqI-like" evidence="2">
    <location>
        <begin position="182"/>
        <end position="291"/>
    </location>
</feature>
<dbReference type="CDD" id="cd02440">
    <property type="entry name" value="AdoMet_MTases"/>
    <property type="match status" value="1"/>
</dbReference>
<sequence>MPRLPPSLLRRAHTLSPLLPLILQGTRTLDSAVNELRWLREHVNSLIPRPRGSQQEKSNGQPRPHQAPDSAQQARDRQKILVRLCKRRARSEPLQYILGSQPFGTLDIRCRRGVLIPRPETEAYTAHLAKLLLGKKLHPALLKPSGRTKKTPLRILDLCSGSGCVALLLHCLLKARKPYLAILGLDISPNAISLSRQNLRHNMRLRLLSRSARKHVQFRQCDIFSPSLLSGNLWESGADATKEKAAEDGVERGEETVEERMEEREEEKREWEVDIIISNPPYISQRAFDTETTRSVRNWEPRLALLPSVASTRTGVDQHAGNGAEKVCKRIGNVDLEDEDIFFVRLMAIHDLRNSKVCVMEVGDEEQAERVVALYNHLPLARHNSIEFWRDHPSSPPAPGDEIIKFHKPGGHLVPFPVRGAGKIRAVVILRDEFMPRHRHARERYVSERYDGERHESERHMNERNMSRSHESKRYASKRVRMEDHKPGF</sequence>
<dbReference type="AlphaFoldDB" id="A0AAD9T3E3"/>
<dbReference type="GO" id="GO:0005739">
    <property type="term" value="C:mitochondrion"/>
    <property type="evidence" value="ECO:0007669"/>
    <property type="project" value="TreeGrafter"/>
</dbReference>
<dbReference type="EMBL" id="JAUBYV010000002">
    <property type="protein sequence ID" value="KAK2628761.1"/>
    <property type="molecule type" value="Genomic_DNA"/>
</dbReference>
<name>A0AAD9T3E3_9HELO</name>
<evidence type="ECO:0000313" key="3">
    <source>
        <dbReference type="EMBL" id="KAK2628761.1"/>
    </source>
</evidence>
<dbReference type="GO" id="GO:0008168">
    <property type="term" value="F:methyltransferase activity"/>
    <property type="evidence" value="ECO:0007669"/>
    <property type="project" value="InterPro"/>
</dbReference>
<dbReference type="Pfam" id="PF07669">
    <property type="entry name" value="Eco57I"/>
    <property type="match status" value="1"/>
</dbReference>
<dbReference type="GO" id="GO:0006304">
    <property type="term" value="P:DNA modification"/>
    <property type="evidence" value="ECO:0007669"/>
    <property type="project" value="InterPro"/>
</dbReference>
<dbReference type="GO" id="GO:0032259">
    <property type="term" value="P:methylation"/>
    <property type="evidence" value="ECO:0007669"/>
    <property type="project" value="InterPro"/>
</dbReference>
<comment type="caution">
    <text evidence="3">The sequence shown here is derived from an EMBL/GenBank/DDBJ whole genome shotgun (WGS) entry which is preliminary data.</text>
</comment>
<evidence type="ECO:0000259" key="2">
    <source>
        <dbReference type="Pfam" id="PF07669"/>
    </source>
</evidence>
<dbReference type="InterPro" id="IPR029063">
    <property type="entry name" value="SAM-dependent_MTases_sf"/>
</dbReference>
<organism evidence="3 4">
    <name type="scientific">Diplocarpon rosae</name>
    <dbReference type="NCBI Taxonomy" id="946125"/>
    <lineage>
        <taxon>Eukaryota</taxon>
        <taxon>Fungi</taxon>
        <taxon>Dikarya</taxon>
        <taxon>Ascomycota</taxon>
        <taxon>Pezizomycotina</taxon>
        <taxon>Leotiomycetes</taxon>
        <taxon>Helotiales</taxon>
        <taxon>Drepanopezizaceae</taxon>
        <taxon>Diplocarpon</taxon>
    </lineage>
</organism>
<dbReference type="Proteomes" id="UP001285354">
    <property type="component" value="Unassembled WGS sequence"/>
</dbReference>
<dbReference type="PROSITE" id="PS00092">
    <property type="entry name" value="N6_MTASE"/>
    <property type="match status" value="1"/>
</dbReference>
<dbReference type="Gene3D" id="1.10.8.10">
    <property type="entry name" value="DNA helicase RuvA subunit, C-terminal domain"/>
    <property type="match status" value="1"/>
</dbReference>
<feature type="region of interest" description="Disordered" evidence="1">
    <location>
        <begin position="47"/>
        <end position="75"/>
    </location>
</feature>
<dbReference type="Gene3D" id="3.40.50.150">
    <property type="entry name" value="Vaccinia Virus protein VP39"/>
    <property type="match status" value="1"/>
</dbReference>
<keyword evidence="4" id="KW-1185">Reference proteome</keyword>
<feature type="compositionally biased region" description="Polar residues" evidence="1">
    <location>
        <begin position="52"/>
        <end position="61"/>
    </location>
</feature>
<evidence type="ECO:0000256" key="1">
    <source>
        <dbReference type="SAM" id="MobiDB-lite"/>
    </source>
</evidence>
<accession>A0AAD9T3E3</accession>
<dbReference type="InterPro" id="IPR002052">
    <property type="entry name" value="DNA_methylase_N6_adenine_CS"/>
</dbReference>
<dbReference type="PANTHER" id="PTHR18895">
    <property type="entry name" value="HEMK METHYLTRANSFERASE"/>
    <property type="match status" value="1"/>
</dbReference>
<dbReference type="PANTHER" id="PTHR18895:SF74">
    <property type="entry name" value="MTRF1L RELEASE FACTOR GLUTAMINE METHYLTRANSFERASE"/>
    <property type="match status" value="1"/>
</dbReference>
<protein>
    <recommendedName>
        <fullName evidence="2">Type II methyltransferase M.TaqI-like domain-containing protein</fullName>
    </recommendedName>
</protein>
<reference evidence="3" key="1">
    <citation type="submission" date="2023-06" db="EMBL/GenBank/DDBJ databases">
        <title>Draft genome of Marssonina rosae.</title>
        <authorList>
            <person name="Cheng Q."/>
        </authorList>
    </citation>
    <scope>NUCLEOTIDE SEQUENCE</scope>
    <source>
        <strain evidence="3">R4</strain>
    </source>
</reference>
<gene>
    <name evidence="3" type="ORF">QTJ16_001864</name>
</gene>